<sequence length="825" mass="92896">MVADPPKHVQDEAARGELQLPAAVNRDVGDPTQDRDQLISEISRLWQDLVEQNYVEKLKVYKTSARILLESCTLSLYVNTTGGPGFPSLAFKDAGIQEVAHDHNWIAEVHSSLRNWSHWDIVTSLVNSAIIKATLERLHQSCSAFCRLKDDRRTEDVVISQPISLYSNDMLIFSPHVRETIDAIQCMVSSRKHIALAMGLAGSKAWPLINLLDEVRPYATSRNRLRANVVRTLRELCMLHGYLPRSYIIPAHDIQSSCDVVRHGQWADVRAAEHGGRAVAVKKFRGVISDTHAVRKEFCKEAILWKQLSHPNIVKFAGISDSKTSFCIISSWMEHGSVMSYLEKNPNANRLDLILDVTKGLEYLHLNGLLHGDIKGANILVNHELHACLSDIGLAPVIFGPYFNQDDQADADSIVSISPSSIRWSAPELMQTRLNGGSQSSHTLKSDIYSLGMTMWEVFTDNIPFHDHPLDRMVTFLVCHQQKRPSRAMTARPRGLSDAVWHLMEMCWHQDPTQRPSASLVIEELESEADNQSVPTLIDADFGESVLWSSTTDSVLRVMEMPISTPKATSNNRIYRWRSSPHALSDNFQIVKILRRQHNVYDVAFLHDEIALISERGFEIIDLHSIFIPWRSPMTQVETGGMNIALRRNAIALPKFEWSARHEDGTVVFAAPVGSGRMPIIALSDIGYYARYMFDNRATLSGAELKVTSDIVSWDEVAATFTKVTAGRPFAGEPSVGEGSITWHQNFSAWWAMWRDNLLPRDLDGSRRIHPQAYTLERWMVENKYGEDEDALFRWQAKGFGGVLKDAADGTIGMLPLNFDYIAKL</sequence>
<dbReference type="EMBL" id="KB468157">
    <property type="protein sequence ID" value="PCH44551.1"/>
    <property type="molecule type" value="Genomic_DNA"/>
</dbReference>
<dbReference type="Gene3D" id="3.40.50.720">
    <property type="entry name" value="NAD(P)-binding Rossmann-like Domain"/>
    <property type="match status" value="1"/>
</dbReference>
<evidence type="ECO:0000313" key="2">
    <source>
        <dbReference type="EMBL" id="PCH44551.1"/>
    </source>
</evidence>
<dbReference type="InterPro" id="IPR051681">
    <property type="entry name" value="Ser/Thr_Kinases-Pseudokinases"/>
</dbReference>
<evidence type="ECO:0000259" key="1">
    <source>
        <dbReference type="PROSITE" id="PS50011"/>
    </source>
</evidence>
<keyword evidence="3" id="KW-1185">Reference proteome</keyword>
<reference evidence="2 3" key="1">
    <citation type="journal article" date="2012" name="Science">
        <title>The Paleozoic origin of enzymatic lignin decomposition reconstructed from 31 fungal genomes.</title>
        <authorList>
            <person name="Floudas D."/>
            <person name="Binder M."/>
            <person name="Riley R."/>
            <person name="Barry K."/>
            <person name="Blanchette R.A."/>
            <person name="Henrissat B."/>
            <person name="Martinez A.T."/>
            <person name="Otillar R."/>
            <person name="Spatafora J.W."/>
            <person name="Yadav J.S."/>
            <person name="Aerts A."/>
            <person name="Benoit I."/>
            <person name="Boyd A."/>
            <person name="Carlson A."/>
            <person name="Copeland A."/>
            <person name="Coutinho P.M."/>
            <person name="de Vries R.P."/>
            <person name="Ferreira P."/>
            <person name="Findley K."/>
            <person name="Foster B."/>
            <person name="Gaskell J."/>
            <person name="Glotzer D."/>
            <person name="Gorecki P."/>
            <person name="Heitman J."/>
            <person name="Hesse C."/>
            <person name="Hori C."/>
            <person name="Igarashi K."/>
            <person name="Jurgens J.A."/>
            <person name="Kallen N."/>
            <person name="Kersten P."/>
            <person name="Kohler A."/>
            <person name="Kuees U."/>
            <person name="Kumar T.K.A."/>
            <person name="Kuo A."/>
            <person name="LaButti K."/>
            <person name="Larrondo L.F."/>
            <person name="Lindquist E."/>
            <person name="Ling A."/>
            <person name="Lombard V."/>
            <person name="Lucas S."/>
            <person name="Lundell T."/>
            <person name="Martin R."/>
            <person name="McLaughlin D.J."/>
            <person name="Morgenstern I."/>
            <person name="Morin E."/>
            <person name="Murat C."/>
            <person name="Nagy L.G."/>
            <person name="Nolan M."/>
            <person name="Ohm R.A."/>
            <person name="Patyshakuliyeva A."/>
            <person name="Rokas A."/>
            <person name="Ruiz-Duenas F.J."/>
            <person name="Sabat G."/>
            <person name="Salamov A."/>
            <person name="Samejima M."/>
            <person name="Schmutz J."/>
            <person name="Slot J.C."/>
            <person name="St John F."/>
            <person name="Stenlid J."/>
            <person name="Sun H."/>
            <person name="Sun S."/>
            <person name="Syed K."/>
            <person name="Tsang A."/>
            <person name="Wiebenga A."/>
            <person name="Young D."/>
            <person name="Pisabarro A."/>
            <person name="Eastwood D.C."/>
            <person name="Martin F."/>
            <person name="Cullen D."/>
            <person name="Grigoriev I.V."/>
            <person name="Hibbett D.S."/>
        </authorList>
    </citation>
    <scope>NUCLEOTIDE SEQUENCE [LARGE SCALE GENOMIC DNA]</scope>
    <source>
        <strain evidence="2 3">MD-104</strain>
    </source>
</reference>
<dbReference type="OrthoDB" id="4062651at2759"/>
<evidence type="ECO:0000313" key="3">
    <source>
        <dbReference type="Proteomes" id="UP000218811"/>
    </source>
</evidence>
<organism evidence="2 3">
    <name type="scientific">Wolfiporia cocos (strain MD-104)</name>
    <name type="common">Brown rot fungus</name>
    <dbReference type="NCBI Taxonomy" id="742152"/>
    <lineage>
        <taxon>Eukaryota</taxon>
        <taxon>Fungi</taxon>
        <taxon>Dikarya</taxon>
        <taxon>Basidiomycota</taxon>
        <taxon>Agaricomycotina</taxon>
        <taxon>Agaricomycetes</taxon>
        <taxon>Polyporales</taxon>
        <taxon>Phaeolaceae</taxon>
        <taxon>Wolfiporia</taxon>
    </lineage>
</organism>
<dbReference type="PANTHER" id="PTHR44329:SF214">
    <property type="entry name" value="PROTEIN KINASE DOMAIN-CONTAINING PROTEIN"/>
    <property type="match status" value="1"/>
</dbReference>
<proteinExistence type="predicted"/>
<dbReference type="Pfam" id="PF07714">
    <property type="entry name" value="PK_Tyr_Ser-Thr"/>
    <property type="match status" value="1"/>
</dbReference>
<dbReference type="PROSITE" id="PS00108">
    <property type="entry name" value="PROTEIN_KINASE_ST"/>
    <property type="match status" value="1"/>
</dbReference>
<gene>
    <name evidence="2" type="ORF">WOLCODRAFT_165232</name>
</gene>
<dbReference type="STRING" id="742152.A0A2H3JRJ5"/>
<dbReference type="GO" id="GO:0005524">
    <property type="term" value="F:ATP binding"/>
    <property type="evidence" value="ECO:0007669"/>
    <property type="project" value="InterPro"/>
</dbReference>
<feature type="domain" description="Protein kinase" evidence="1">
    <location>
        <begin position="255"/>
        <end position="537"/>
    </location>
</feature>
<dbReference type="SMART" id="SM00220">
    <property type="entry name" value="S_TKc"/>
    <property type="match status" value="1"/>
</dbReference>
<name>A0A2H3JRJ5_WOLCO</name>
<dbReference type="SUPFAM" id="SSF56112">
    <property type="entry name" value="Protein kinase-like (PK-like)"/>
    <property type="match status" value="1"/>
</dbReference>
<dbReference type="InterPro" id="IPR008271">
    <property type="entry name" value="Ser/Thr_kinase_AS"/>
</dbReference>
<dbReference type="Gene3D" id="1.10.510.10">
    <property type="entry name" value="Transferase(Phosphotransferase) domain 1"/>
    <property type="match status" value="1"/>
</dbReference>
<keyword evidence="2" id="KW-0418">Kinase</keyword>
<dbReference type="InterPro" id="IPR001245">
    <property type="entry name" value="Ser-Thr/Tyr_kinase_cat_dom"/>
</dbReference>
<keyword evidence="2" id="KW-0808">Transferase</keyword>
<dbReference type="AlphaFoldDB" id="A0A2H3JRJ5"/>
<dbReference type="PANTHER" id="PTHR44329">
    <property type="entry name" value="SERINE/THREONINE-PROTEIN KINASE TNNI3K-RELATED"/>
    <property type="match status" value="1"/>
</dbReference>
<protein>
    <submittedName>
        <fullName evidence="2">Kinase-like protein</fullName>
    </submittedName>
</protein>
<dbReference type="PROSITE" id="PS50011">
    <property type="entry name" value="PROTEIN_KINASE_DOM"/>
    <property type="match status" value="1"/>
</dbReference>
<dbReference type="Proteomes" id="UP000218811">
    <property type="component" value="Unassembled WGS sequence"/>
</dbReference>
<accession>A0A2H3JRJ5</accession>
<dbReference type="InterPro" id="IPR000719">
    <property type="entry name" value="Prot_kinase_dom"/>
</dbReference>
<dbReference type="InterPro" id="IPR011009">
    <property type="entry name" value="Kinase-like_dom_sf"/>
</dbReference>
<dbReference type="GO" id="GO:0004674">
    <property type="term" value="F:protein serine/threonine kinase activity"/>
    <property type="evidence" value="ECO:0007669"/>
    <property type="project" value="TreeGrafter"/>
</dbReference>